<comment type="caution">
    <text evidence="3">The sequence shown here is derived from an EMBL/GenBank/DDBJ whole genome shotgun (WGS) entry which is preliminary data.</text>
</comment>
<protein>
    <recommendedName>
        <fullName evidence="2">DUF5689 domain-containing protein</fullName>
    </recommendedName>
</protein>
<dbReference type="EMBL" id="SGXE01000001">
    <property type="protein sequence ID" value="RZS99352.1"/>
    <property type="molecule type" value="Genomic_DNA"/>
</dbReference>
<keyword evidence="1" id="KW-0732">Signal</keyword>
<proteinExistence type="predicted"/>
<dbReference type="OrthoDB" id="1492759at2"/>
<dbReference type="InterPro" id="IPR043744">
    <property type="entry name" value="DUF5689"/>
</dbReference>
<dbReference type="RefSeq" id="WP_130285199.1">
    <property type="nucleotide sequence ID" value="NZ_SGXE01000001.1"/>
</dbReference>
<dbReference type="AlphaFoldDB" id="A0A4Q7PK80"/>
<sequence>MNSINYKLLLGALLVMLGVTSCVQDDDFTLSPLEINEPQIDGQLTTVDGVVDVLLQEINDEGNDDVKVTFEDTNLYMEAYVISSDRAGNFFEELIVQDRAEVPTAGLRIPIDVNPLYVTYEFGRKIYVKLDGLSVGLENGVPTLGVLSSDRVNQIPSFLQEEYITRSAEVATIVPLEITIEDFSDDIVNLFVTITDLQFNRADVLVNDPLSFAGEPTDEFDGERTLESCATGASAILSTSTFADFKSLDLPAQRGSFEGVLTKNFFGDEFNLVLNSVAGLQFDNPDRCDPNVLECTGESGGSTTIFSENFTGLSSTDLTNAGWINQNVTGGSLDYEIGSFSGNQYAQITGFRSGENPFEVWLVTPEINLDGSTAEELAFDLQVNFDNGNILTVFITDNFTGDITTTEWAQLDVTIPRGPSGSFGSFESVGPVNISCLDGNVRVAFRYKGADPGPTTRYHIDNLEISGN</sequence>
<dbReference type="Proteomes" id="UP000292262">
    <property type="component" value="Unassembled WGS sequence"/>
</dbReference>
<dbReference type="NCBIfam" id="NF038128">
    <property type="entry name" value="choice_anch_J"/>
    <property type="match status" value="1"/>
</dbReference>
<dbReference type="Gene3D" id="2.60.120.200">
    <property type="match status" value="1"/>
</dbReference>
<evidence type="ECO:0000313" key="4">
    <source>
        <dbReference type="Proteomes" id="UP000292262"/>
    </source>
</evidence>
<feature type="chain" id="PRO_5020511955" description="DUF5689 domain-containing protein" evidence="1">
    <location>
        <begin position="26"/>
        <end position="468"/>
    </location>
</feature>
<feature type="domain" description="DUF5689" evidence="2">
    <location>
        <begin position="56"/>
        <end position="276"/>
    </location>
</feature>
<reference evidence="3 4" key="1">
    <citation type="submission" date="2019-02" db="EMBL/GenBank/DDBJ databases">
        <title>Genomic Encyclopedia of Type Strains, Phase IV (KMG-IV): sequencing the most valuable type-strain genomes for metagenomic binning, comparative biology and taxonomic classification.</title>
        <authorList>
            <person name="Goeker M."/>
        </authorList>
    </citation>
    <scope>NUCLEOTIDE SEQUENCE [LARGE SCALE GENOMIC DNA]</scope>
    <source>
        <strain evidence="3 4">DSM 17196</strain>
    </source>
</reference>
<evidence type="ECO:0000256" key="1">
    <source>
        <dbReference type="SAM" id="SignalP"/>
    </source>
</evidence>
<name>A0A4Q7PK80_9FLAO</name>
<evidence type="ECO:0000313" key="3">
    <source>
        <dbReference type="EMBL" id="RZS99352.1"/>
    </source>
</evidence>
<evidence type="ECO:0000259" key="2">
    <source>
        <dbReference type="Pfam" id="PF18942"/>
    </source>
</evidence>
<accession>A0A4Q7PK80</accession>
<organism evidence="3 4">
    <name type="scientific">Aquimarina brevivitae</name>
    <dbReference type="NCBI Taxonomy" id="323412"/>
    <lineage>
        <taxon>Bacteria</taxon>
        <taxon>Pseudomonadati</taxon>
        <taxon>Bacteroidota</taxon>
        <taxon>Flavobacteriia</taxon>
        <taxon>Flavobacteriales</taxon>
        <taxon>Flavobacteriaceae</taxon>
        <taxon>Aquimarina</taxon>
    </lineage>
</organism>
<gene>
    <name evidence="3" type="ORF">EV197_0562</name>
</gene>
<dbReference type="PROSITE" id="PS51257">
    <property type="entry name" value="PROKAR_LIPOPROTEIN"/>
    <property type="match status" value="1"/>
</dbReference>
<dbReference type="Pfam" id="PF18942">
    <property type="entry name" value="DUF5689"/>
    <property type="match status" value="1"/>
</dbReference>
<feature type="signal peptide" evidence="1">
    <location>
        <begin position="1"/>
        <end position="25"/>
    </location>
</feature>
<keyword evidence="4" id="KW-1185">Reference proteome</keyword>